<evidence type="ECO:0000313" key="2">
    <source>
        <dbReference type="Proteomes" id="UP000032304"/>
    </source>
</evidence>
<keyword evidence="2" id="KW-1185">Reference proteome</keyword>
<dbReference type="Gramene" id="KJB13304">
    <property type="protein sequence ID" value="KJB13304"/>
    <property type="gene ID" value="B456_002G067500"/>
</dbReference>
<sequence>MHIVIDNLWISTRFPSCLMAAACEASKLLMSWKWRMVMRSMLCFTKLVAQALDVVNCVKASSSLLLLAVESRLTV</sequence>
<name>A0A0D2Q1S3_GOSRA</name>
<dbReference type="Proteomes" id="UP000032304">
    <property type="component" value="Chromosome 2"/>
</dbReference>
<protein>
    <submittedName>
        <fullName evidence="1">Uncharacterized protein</fullName>
    </submittedName>
</protein>
<accession>A0A0D2Q1S3</accession>
<gene>
    <name evidence="1" type="ORF">B456_002G067500</name>
</gene>
<organism evidence="1 2">
    <name type="scientific">Gossypium raimondii</name>
    <name type="common">Peruvian cotton</name>
    <name type="synonym">Gossypium klotzschianum subsp. raimondii</name>
    <dbReference type="NCBI Taxonomy" id="29730"/>
    <lineage>
        <taxon>Eukaryota</taxon>
        <taxon>Viridiplantae</taxon>
        <taxon>Streptophyta</taxon>
        <taxon>Embryophyta</taxon>
        <taxon>Tracheophyta</taxon>
        <taxon>Spermatophyta</taxon>
        <taxon>Magnoliopsida</taxon>
        <taxon>eudicotyledons</taxon>
        <taxon>Gunneridae</taxon>
        <taxon>Pentapetalae</taxon>
        <taxon>rosids</taxon>
        <taxon>malvids</taxon>
        <taxon>Malvales</taxon>
        <taxon>Malvaceae</taxon>
        <taxon>Malvoideae</taxon>
        <taxon>Gossypium</taxon>
    </lineage>
</organism>
<dbReference type="OMA" id="FPSCLMA"/>
<reference evidence="1 2" key="1">
    <citation type="journal article" date="2012" name="Nature">
        <title>Repeated polyploidization of Gossypium genomes and the evolution of spinnable cotton fibres.</title>
        <authorList>
            <person name="Paterson A.H."/>
            <person name="Wendel J.F."/>
            <person name="Gundlach H."/>
            <person name="Guo H."/>
            <person name="Jenkins J."/>
            <person name="Jin D."/>
            <person name="Llewellyn D."/>
            <person name="Showmaker K.C."/>
            <person name="Shu S."/>
            <person name="Udall J."/>
            <person name="Yoo M.J."/>
            <person name="Byers R."/>
            <person name="Chen W."/>
            <person name="Doron-Faigenboim A."/>
            <person name="Duke M.V."/>
            <person name="Gong L."/>
            <person name="Grimwood J."/>
            <person name="Grover C."/>
            <person name="Grupp K."/>
            <person name="Hu G."/>
            <person name="Lee T.H."/>
            <person name="Li J."/>
            <person name="Lin L."/>
            <person name="Liu T."/>
            <person name="Marler B.S."/>
            <person name="Page J.T."/>
            <person name="Roberts A.W."/>
            <person name="Romanel E."/>
            <person name="Sanders W.S."/>
            <person name="Szadkowski E."/>
            <person name="Tan X."/>
            <person name="Tang H."/>
            <person name="Xu C."/>
            <person name="Wang J."/>
            <person name="Wang Z."/>
            <person name="Zhang D."/>
            <person name="Zhang L."/>
            <person name="Ashrafi H."/>
            <person name="Bedon F."/>
            <person name="Bowers J.E."/>
            <person name="Brubaker C.L."/>
            <person name="Chee P.W."/>
            <person name="Das S."/>
            <person name="Gingle A.R."/>
            <person name="Haigler C.H."/>
            <person name="Harker D."/>
            <person name="Hoffmann L.V."/>
            <person name="Hovav R."/>
            <person name="Jones D.C."/>
            <person name="Lemke C."/>
            <person name="Mansoor S."/>
            <person name="ur Rahman M."/>
            <person name="Rainville L.N."/>
            <person name="Rambani A."/>
            <person name="Reddy U.K."/>
            <person name="Rong J.K."/>
            <person name="Saranga Y."/>
            <person name="Scheffler B.E."/>
            <person name="Scheffler J.A."/>
            <person name="Stelly D.M."/>
            <person name="Triplett B.A."/>
            <person name="Van Deynze A."/>
            <person name="Vaslin M.F."/>
            <person name="Waghmare V.N."/>
            <person name="Walford S.A."/>
            <person name="Wright R.J."/>
            <person name="Zaki E.A."/>
            <person name="Zhang T."/>
            <person name="Dennis E.S."/>
            <person name="Mayer K.F."/>
            <person name="Peterson D.G."/>
            <person name="Rokhsar D.S."/>
            <person name="Wang X."/>
            <person name="Schmutz J."/>
        </authorList>
    </citation>
    <scope>NUCLEOTIDE SEQUENCE [LARGE SCALE GENOMIC DNA]</scope>
</reference>
<proteinExistence type="predicted"/>
<dbReference type="EMBL" id="CM001741">
    <property type="protein sequence ID" value="KJB13304.1"/>
    <property type="molecule type" value="Genomic_DNA"/>
</dbReference>
<evidence type="ECO:0000313" key="1">
    <source>
        <dbReference type="EMBL" id="KJB13304.1"/>
    </source>
</evidence>
<dbReference type="AlphaFoldDB" id="A0A0D2Q1S3"/>